<dbReference type="Gene3D" id="2.40.30.60">
    <property type="entry name" value="RimM"/>
    <property type="match status" value="1"/>
</dbReference>
<gene>
    <name evidence="5 8" type="primary">rimM</name>
    <name evidence="8" type="ORF">BT1A1_1541</name>
</gene>
<dbReference type="GeneID" id="92960708"/>
<dbReference type="RefSeq" id="WP_034769729.1">
    <property type="nucleotide sequence ID" value="NZ_CCRF01000045.1"/>
</dbReference>
<protein>
    <recommendedName>
        <fullName evidence="5">Ribosome maturation factor RimM</fullName>
    </recommendedName>
</protein>
<dbReference type="PANTHER" id="PTHR33692">
    <property type="entry name" value="RIBOSOME MATURATION FACTOR RIMM"/>
    <property type="match status" value="1"/>
</dbReference>
<dbReference type="SUPFAM" id="SSF50346">
    <property type="entry name" value="PRC-barrel domain"/>
    <property type="match status" value="1"/>
</dbReference>
<dbReference type="GO" id="GO:0006364">
    <property type="term" value="P:rRNA processing"/>
    <property type="evidence" value="ECO:0007669"/>
    <property type="project" value="UniProtKB-UniRule"/>
</dbReference>
<dbReference type="InterPro" id="IPR002676">
    <property type="entry name" value="RimM_N"/>
</dbReference>
<evidence type="ECO:0000313" key="8">
    <source>
        <dbReference type="EMBL" id="CEE01370.1"/>
    </source>
</evidence>
<dbReference type="PANTHER" id="PTHR33692:SF1">
    <property type="entry name" value="RIBOSOME MATURATION FACTOR RIMM"/>
    <property type="match status" value="1"/>
</dbReference>
<dbReference type="GO" id="GO:0043022">
    <property type="term" value="F:ribosome binding"/>
    <property type="evidence" value="ECO:0007669"/>
    <property type="project" value="InterPro"/>
</dbReference>
<comment type="function">
    <text evidence="5">An accessory protein needed during the final step in the assembly of 30S ribosomal subunit, possibly for assembly of the head region. Essential for efficient processing of 16S rRNA. May be needed both before and after RbfA during the maturation of 16S rRNA. It has affinity for free ribosomal 30S subunits but not for 70S ribosomes.</text>
</comment>
<evidence type="ECO:0000256" key="5">
    <source>
        <dbReference type="HAMAP-Rule" id="MF_00014"/>
    </source>
</evidence>
<feature type="domain" description="RimM N-terminal" evidence="6">
    <location>
        <begin position="7"/>
        <end position="90"/>
    </location>
</feature>
<proteinExistence type="inferred from homology"/>
<evidence type="ECO:0000256" key="1">
    <source>
        <dbReference type="ARBA" id="ARBA00022490"/>
    </source>
</evidence>
<dbReference type="AlphaFoldDB" id="A0A090J0M4"/>
<dbReference type="Gene3D" id="2.30.30.240">
    <property type="entry name" value="PRC-barrel domain"/>
    <property type="match status" value="1"/>
</dbReference>
<evidence type="ECO:0000259" key="7">
    <source>
        <dbReference type="Pfam" id="PF24986"/>
    </source>
</evidence>
<dbReference type="Pfam" id="PF01782">
    <property type="entry name" value="RimM"/>
    <property type="match status" value="1"/>
</dbReference>
<dbReference type="Pfam" id="PF24986">
    <property type="entry name" value="PRC_RimM"/>
    <property type="match status" value="1"/>
</dbReference>
<keyword evidence="3 5" id="KW-0698">rRNA processing</keyword>
<evidence type="ECO:0000313" key="9">
    <source>
        <dbReference type="Proteomes" id="UP000040576"/>
    </source>
</evidence>
<comment type="subunit">
    <text evidence="5">Binds ribosomal protein uS19.</text>
</comment>
<feature type="domain" description="Ribosome maturation factor RimM PRC barrel" evidence="7">
    <location>
        <begin position="103"/>
        <end position="170"/>
    </location>
</feature>
<dbReference type="InterPro" id="IPR036976">
    <property type="entry name" value="RimM_N_sf"/>
</dbReference>
<dbReference type="eggNOG" id="COG0806">
    <property type="taxonomic scope" value="Bacteria"/>
</dbReference>
<keyword evidence="2 5" id="KW-0690">Ribosome biogenesis</keyword>
<evidence type="ECO:0000256" key="2">
    <source>
        <dbReference type="ARBA" id="ARBA00022517"/>
    </source>
</evidence>
<dbReference type="GO" id="GO:0005840">
    <property type="term" value="C:ribosome"/>
    <property type="evidence" value="ECO:0007669"/>
    <property type="project" value="InterPro"/>
</dbReference>
<dbReference type="InterPro" id="IPR056792">
    <property type="entry name" value="PRC_RimM"/>
</dbReference>
<dbReference type="PATRIC" id="fig|35841.6.peg.1984"/>
<dbReference type="GO" id="GO:0042274">
    <property type="term" value="P:ribosomal small subunit biogenesis"/>
    <property type="evidence" value="ECO:0007669"/>
    <property type="project" value="UniProtKB-UniRule"/>
</dbReference>
<keyword evidence="9" id="KW-1185">Reference proteome</keyword>
<keyword evidence="4 5" id="KW-0143">Chaperone</keyword>
<evidence type="ECO:0000259" key="6">
    <source>
        <dbReference type="Pfam" id="PF01782"/>
    </source>
</evidence>
<comment type="domain">
    <text evidence="5">The PRC barrel domain binds ribosomal protein uS19.</text>
</comment>
<dbReference type="NCBIfam" id="TIGR02273">
    <property type="entry name" value="16S_RimM"/>
    <property type="match status" value="1"/>
</dbReference>
<organism evidence="8 9">
    <name type="scientific">Caldibacillus thermoamylovorans</name>
    <dbReference type="NCBI Taxonomy" id="35841"/>
    <lineage>
        <taxon>Bacteria</taxon>
        <taxon>Bacillati</taxon>
        <taxon>Bacillota</taxon>
        <taxon>Bacilli</taxon>
        <taxon>Bacillales</taxon>
        <taxon>Bacillaceae</taxon>
        <taxon>Caldibacillus</taxon>
    </lineage>
</organism>
<keyword evidence="1 5" id="KW-0963">Cytoplasm</keyword>
<comment type="similarity">
    <text evidence="5">Belongs to the RimM family.</text>
</comment>
<dbReference type="STRING" id="35841.B4167_3360"/>
<dbReference type="InterPro" id="IPR009000">
    <property type="entry name" value="Transl_B-barrel_sf"/>
</dbReference>
<reference evidence="8 9" key="1">
    <citation type="submission" date="2014-07" db="EMBL/GenBank/DDBJ databases">
        <authorList>
            <person name="Wibberg Daniel"/>
        </authorList>
    </citation>
    <scope>NUCLEOTIDE SEQUENCE [LARGE SCALE GENOMIC DNA]</scope>
</reference>
<comment type="subcellular location">
    <subcellularLocation>
        <location evidence="5">Cytoplasm</location>
    </subcellularLocation>
</comment>
<dbReference type="GO" id="GO:0005737">
    <property type="term" value="C:cytoplasm"/>
    <property type="evidence" value="ECO:0007669"/>
    <property type="project" value="UniProtKB-SubCell"/>
</dbReference>
<sequence>MQTYFNVGKIVNTHGINGEVRVISVTDFPEQRYQKGATLYLFLQNAKEPISLTIKNWRRHKNFDLLQFEGYTNINEVEKFKGGLLKIAADQLDRLEENEYYFHEIIGCTVKGPDEKEYGIITEILTPGANDVWVIKGKDHKEYYLPYIEEIVKKVDVNEKVVWIEPMEGLFD</sequence>
<dbReference type="EMBL" id="CCRF01000045">
    <property type="protein sequence ID" value="CEE01370.1"/>
    <property type="molecule type" value="Genomic_DNA"/>
</dbReference>
<dbReference type="OrthoDB" id="9810331at2"/>
<dbReference type="SUPFAM" id="SSF50447">
    <property type="entry name" value="Translation proteins"/>
    <property type="match status" value="1"/>
</dbReference>
<dbReference type="InterPro" id="IPR011961">
    <property type="entry name" value="RimM"/>
</dbReference>
<name>A0A090J0M4_9BACI</name>
<evidence type="ECO:0000256" key="4">
    <source>
        <dbReference type="ARBA" id="ARBA00023186"/>
    </source>
</evidence>
<evidence type="ECO:0000256" key="3">
    <source>
        <dbReference type="ARBA" id="ARBA00022552"/>
    </source>
</evidence>
<dbReference type="Proteomes" id="UP000040576">
    <property type="component" value="Unassembled WGS sequence"/>
</dbReference>
<dbReference type="InterPro" id="IPR011033">
    <property type="entry name" value="PRC_barrel-like_sf"/>
</dbReference>
<accession>A0A090J0M4</accession>
<dbReference type="HAMAP" id="MF_00014">
    <property type="entry name" value="Ribosome_mat_RimM"/>
    <property type="match status" value="1"/>
</dbReference>